<organism evidence="1 2">
    <name type="scientific">Streptacidiphilus alkalitolerans</name>
    <dbReference type="NCBI Taxonomy" id="3342712"/>
    <lineage>
        <taxon>Bacteria</taxon>
        <taxon>Bacillati</taxon>
        <taxon>Actinomycetota</taxon>
        <taxon>Actinomycetes</taxon>
        <taxon>Kitasatosporales</taxon>
        <taxon>Streptomycetaceae</taxon>
        <taxon>Streptacidiphilus</taxon>
    </lineage>
</organism>
<comment type="caution">
    <text evidence="1">The sequence shown here is derived from an EMBL/GenBank/DDBJ whole genome shotgun (WGS) entry which is preliminary data.</text>
</comment>
<keyword evidence="2" id="KW-1185">Reference proteome</keyword>
<accession>A0ABV6V235</accession>
<proteinExistence type="predicted"/>
<evidence type="ECO:0000313" key="1">
    <source>
        <dbReference type="EMBL" id="MFC1407785.1"/>
    </source>
</evidence>
<dbReference type="EMBL" id="JBHEZX010000001">
    <property type="protein sequence ID" value="MFC1407785.1"/>
    <property type="molecule type" value="Genomic_DNA"/>
</dbReference>
<protein>
    <submittedName>
        <fullName evidence="1">Uncharacterized protein</fullName>
    </submittedName>
</protein>
<dbReference type="Proteomes" id="UP001592582">
    <property type="component" value="Unassembled WGS sequence"/>
</dbReference>
<gene>
    <name evidence="1" type="ORF">ACEZDG_00665</name>
</gene>
<name>A0ABV6V235_9ACTN</name>
<evidence type="ECO:0000313" key="2">
    <source>
        <dbReference type="Proteomes" id="UP001592582"/>
    </source>
</evidence>
<reference evidence="1 2" key="1">
    <citation type="submission" date="2024-09" db="EMBL/GenBank/DDBJ databases">
        <authorList>
            <person name="Lee S.D."/>
        </authorList>
    </citation>
    <scope>NUCLEOTIDE SEQUENCE [LARGE SCALE GENOMIC DNA]</scope>
    <source>
        <strain evidence="1 2">N1-1</strain>
    </source>
</reference>
<sequence>MLLLGLLIVAAAVAFGIVVIADNLGGGPHYSVGLFDHHLATVNTQGAFLAGIALTLLFCLGLLMLTAGARRERRRSSELRAARRERRAAAKADRRAATDNGPATVVDTTEPVAEDDTVSGPVLTKQRRGPNLFSSH</sequence>